<evidence type="ECO:0000256" key="2">
    <source>
        <dbReference type="ARBA" id="ARBA00009399"/>
    </source>
</evidence>
<evidence type="ECO:0000313" key="9">
    <source>
        <dbReference type="Proteomes" id="UP000004367"/>
    </source>
</evidence>
<accession>H5UT21</accession>
<organism evidence="8 9">
    <name type="scientific">Mobilicoccus pelagius NBRC 104925</name>
    <dbReference type="NCBI Taxonomy" id="1089455"/>
    <lineage>
        <taxon>Bacteria</taxon>
        <taxon>Bacillati</taxon>
        <taxon>Actinomycetota</taxon>
        <taxon>Actinomycetes</taxon>
        <taxon>Micrococcales</taxon>
        <taxon>Dermatophilaceae</taxon>
        <taxon>Mobilicoccus</taxon>
    </lineage>
</organism>
<proteinExistence type="inferred from homology"/>
<dbReference type="Pfam" id="PF04138">
    <property type="entry name" value="GtrA_DPMS_TM"/>
    <property type="match status" value="1"/>
</dbReference>
<feature type="domain" description="GtrA/DPMS transmembrane" evidence="7">
    <location>
        <begin position="15"/>
        <end position="163"/>
    </location>
</feature>
<evidence type="ECO:0000313" key="8">
    <source>
        <dbReference type="EMBL" id="GAB48879.1"/>
    </source>
</evidence>
<dbReference type="InterPro" id="IPR051401">
    <property type="entry name" value="GtrA_CellWall_Glycosyl"/>
</dbReference>
<dbReference type="STRING" id="1089455.MOPEL_084_00140"/>
<dbReference type="EMBL" id="BAFE01000062">
    <property type="protein sequence ID" value="GAB48879.1"/>
    <property type="molecule type" value="Genomic_DNA"/>
</dbReference>
<evidence type="ECO:0000256" key="3">
    <source>
        <dbReference type="ARBA" id="ARBA00022692"/>
    </source>
</evidence>
<evidence type="ECO:0000259" key="7">
    <source>
        <dbReference type="Pfam" id="PF04138"/>
    </source>
</evidence>
<dbReference type="OrthoDB" id="9807815at2"/>
<dbReference type="InterPro" id="IPR007267">
    <property type="entry name" value="GtrA_DPMS_TM"/>
</dbReference>
<protein>
    <recommendedName>
        <fullName evidence="7">GtrA/DPMS transmembrane domain-containing protein</fullName>
    </recommendedName>
</protein>
<dbReference type="eggNOG" id="COG2246">
    <property type="taxonomic scope" value="Bacteria"/>
</dbReference>
<reference evidence="8 9" key="1">
    <citation type="submission" date="2012-02" db="EMBL/GenBank/DDBJ databases">
        <title>Whole genome shotgun sequence of Mobilicoccus pelagius NBRC 104925.</title>
        <authorList>
            <person name="Yoshida Y."/>
            <person name="Hosoyama A."/>
            <person name="Tsuchikane K."/>
            <person name="Katsumata H."/>
            <person name="Yamazaki S."/>
            <person name="Fujita N."/>
        </authorList>
    </citation>
    <scope>NUCLEOTIDE SEQUENCE [LARGE SCALE GENOMIC DNA]</scope>
    <source>
        <strain evidence="8 9">NBRC 104925</strain>
    </source>
</reference>
<sequence length="183" mass="20550">MPRRITLDHLGEMLRFGLVGGSGVFVNLGVYVLLHKLLPQDPESVFLPLPPTDFNIRWVHVLSSAAFVVANAWNFELNRLWTFRAGERASRTRFLHFFAVGLVGLALQLLLVTLLIHPRSPIELPTAVFDGSTGFRTRTYWAQLISIAVVTPLSFLFNRLWTFGQSRVRTAPAHDDAADQARA</sequence>
<dbReference type="AlphaFoldDB" id="H5UT21"/>
<feature type="transmembrane region" description="Helical" evidence="6">
    <location>
        <begin position="12"/>
        <end position="34"/>
    </location>
</feature>
<keyword evidence="9" id="KW-1185">Reference proteome</keyword>
<dbReference type="GO" id="GO:0000271">
    <property type="term" value="P:polysaccharide biosynthetic process"/>
    <property type="evidence" value="ECO:0007669"/>
    <property type="project" value="InterPro"/>
</dbReference>
<comment type="subcellular location">
    <subcellularLocation>
        <location evidence="1">Membrane</location>
        <topology evidence="1">Multi-pass membrane protein</topology>
    </subcellularLocation>
</comment>
<dbReference type="PANTHER" id="PTHR38459:SF1">
    <property type="entry name" value="PROPHAGE BACTOPRENOL-LINKED GLUCOSE TRANSLOCASE HOMOLOG"/>
    <property type="match status" value="1"/>
</dbReference>
<keyword evidence="3 6" id="KW-0812">Transmembrane</keyword>
<gene>
    <name evidence="8" type="ORF">MOPEL_084_00140</name>
</gene>
<comment type="similarity">
    <text evidence="2">Belongs to the GtrA family.</text>
</comment>
<dbReference type="PANTHER" id="PTHR38459">
    <property type="entry name" value="PROPHAGE BACTOPRENOL-LINKED GLUCOSE TRANSLOCASE HOMOLOG"/>
    <property type="match status" value="1"/>
</dbReference>
<keyword evidence="5 6" id="KW-0472">Membrane</keyword>
<feature type="transmembrane region" description="Helical" evidence="6">
    <location>
        <begin position="54"/>
        <end position="73"/>
    </location>
</feature>
<keyword evidence="4 6" id="KW-1133">Transmembrane helix</keyword>
<feature type="transmembrane region" description="Helical" evidence="6">
    <location>
        <begin position="140"/>
        <end position="161"/>
    </location>
</feature>
<evidence type="ECO:0000256" key="6">
    <source>
        <dbReference type="SAM" id="Phobius"/>
    </source>
</evidence>
<dbReference type="Proteomes" id="UP000004367">
    <property type="component" value="Unassembled WGS sequence"/>
</dbReference>
<evidence type="ECO:0000256" key="4">
    <source>
        <dbReference type="ARBA" id="ARBA00022989"/>
    </source>
</evidence>
<name>H5UT21_9MICO</name>
<comment type="caution">
    <text evidence="8">The sequence shown here is derived from an EMBL/GenBank/DDBJ whole genome shotgun (WGS) entry which is preliminary data.</text>
</comment>
<evidence type="ECO:0000256" key="1">
    <source>
        <dbReference type="ARBA" id="ARBA00004141"/>
    </source>
</evidence>
<dbReference type="GO" id="GO:0005886">
    <property type="term" value="C:plasma membrane"/>
    <property type="evidence" value="ECO:0007669"/>
    <property type="project" value="TreeGrafter"/>
</dbReference>
<evidence type="ECO:0000256" key="5">
    <source>
        <dbReference type="ARBA" id="ARBA00023136"/>
    </source>
</evidence>
<feature type="transmembrane region" description="Helical" evidence="6">
    <location>
        <begin position="94"/>
        <end position="116"/>
    </location>
</feature>